<dbReference type="EMBL" id="JABFUD020000010">
    <property type="protein sequence ID" value="KAI5074476.1"/>
    <property type="molecule type" value="Genomic_DNA"/>
</dbReference>
<keyword evidence="7" id="KW-1133">Transmembrane helix</keyword>
<dbReference type="OrthoDB" id="4062651at2759"/>
<accession>A0A9D4UV47</accession>
<reference evidence="10" key="1">
    <citation type="submission" date="2021-01" db="EMBL/GenBank/DDBJ databases">
        <title>Adiantum capillus-veneris genome.</title>
        <authorList>
            <person name="Fang Y."/>
            <person name="Liao Q."/>
        </authorList>
    </citation>
    <scope>NUCLEOTIDE SEQUENCE</scope>
    <source>
        <strain evidence="10">H3</strain>
        <tissue evidence="10">Leaf</tissue>
    </source>
</reference>
<protein>
    <recommendedName>
        <fullName evidence="9">Protein kinase domain-containing protein</fullName>
    </recommendedName>
</protein>
<keyword evidence="8" id="KW-0732">Signal</keyword>
<dbReference type="AlphaFoldDB" id="A0A9D4UV47"/>
<sequence length="622" mass="69105">MGHPLFLLWVPLLLCLLSESGSVTVASTVQHASENNINLIENGSFEEGDYNFTEGGNVEIVNQYTQPLNPITAWVRSYGEVEVAKGRWKRASDCSLTCLDLNGGDFGTIHTSFQAANASHPHTILLDATTNPDAPSPVYGTLNVTVLSHENITINNSLIDVDGRGYNEQNIGWHTYAVFFTTPPILPGNLTLSLSSNIRGWYGPLIDNVRLYEGFHYPNSEQDATCPDDQIKGEKSKLNLIIGTAVPSVLLIVLCIGVVIWWRRRQRDYEVNKAMSALQGRLKIFPYNVLKSSTRNFHQDLKLGQGSFGAVYKGILEDGSEVAIKQLFSTTPQGQEEFLNEAMVISTVQHRNLVALKGCCARGLERFLVCEYVENKSLHEVLWGHDRIHLEWPTRFKIVLGTARGLAYLHEASQPRIIHRDIKGSNILLDKNFEAKIADFGLARGLPDDKTHVSTAIAGTMGYVAPEYAMRGQLTEKADVFSFGVVVLEVVSGRKSLDSTRPLQDQYLLDWAKQLCSQGRMKELIDPELQVDNQSTEEIVMVIRVGLWCTREVAGMRPTMSEALSMLQGISSQNDDKVHSSVEMVDLQNMEAASFVYHVNDSASSFSIPYSTSSLFSSRNIN</sequence>
<gene>
    <name evidence="10" type="ORF">GOP47_0010437</name>
</gene>
<dbReference type="GO" id="GO:0005524">
    <property type="term" value="F:ATP binding"/>
    <property type="evidence" value="ECO:0007669"/>
    <property type="project" value="UniProtKB-UniRule"/>
</dbReference>
<evidence type="ECO:0000313" key="10">
    <source>
        <dbReference type="EMBL" id="KAI5074476.1"/>
    </source>
</evidence>
<feature type="signal peptide" evidence="8">
    <location>
        <begin position="1"/>
        <end position="22"/>
    </location>
</feature>
<keyword evidence="7" id="KW-0812">Transmembrane</keyword>
<dbReference type="SMART" id="SM00220">
    <property type="entry name" value="S_TKc"/>
    <property type="match status" value="1"/>
</dbReference>
<evidence type="ECO:0000259" key="9">
    <source>
        <dbReference type="PROSITE" id="PS50011"/>
    </source>
</evidence>
<dbReference type="InterPro" id="IPR011009">
    <property type="entry name" value="Kinase-like_dom_sf"/>
</dbReference>
<dbReference type="Gene3D" id="3.30.200.20">
    <property type="entry name" value="Phosphorylase Kinase, domain 1"/>
    <property type="match status" value="1"/>
</dbReference>
<comment type="caution">
    <text evidence="10">The sequence shown here is derived from an EMBL/GenBank/DDBJ whole genome shotgun (WGS) entry which is preliminary data.</text>
</comment>
<dbReference type="PROSITE" id="PS00108">
    <property type="entry name" value="PROTEIN_KINASE_ST"/>
    <property type="match status" value="1"/>
</dbReference>
<dbReference type="InterPro" id="IPR001245">
    <property type="entry name" value="Ser-Thr/Tyr_kinase_cat_dom"/>
</dbReference>
<evidence type="ECO:0000256" key="8">
    <source>
        <dbReference type="SAM" id="SignalP"/>
    </source>
</evidence>
<evidence type="ECO:0000256" key="5">
    <source>
        <dbReference type="ARBA" id="ARBA00022840"/>
    </source>
</evidence>
<evidence type="ECO:0000256" key="7">
    <source>
        <dbReference type="SAM" id="Phobius"/>
    </source>
</evidence>
<dbReference type="InterPro" id="IPR008271">
    <property type="entry name" value="Ser/Thr_kinase_AS"/>
</dbReference>
<dbReference type="Proteomes" id="UP000886520">
    <property type="component" value="Chromosome 10"/>
</dbReference>
<evidence type="ECO:0000256" key="1">
    <source>
        <dbReference type="ARBA" id="ARBA00022527"/>
    </source>
</evidence>
<dbReference type="PROSITE" id="PS50011">
    <property type="entry name" value="PROTEIN_KINASE_DOM"/>
    <property type="match status" value="1"/>
</dbReference>
<proteinExistence type="predicted"/>
<evidence type="ECO:0000256" key="6">
    <source>
        <dbReference type="PROSITE-ProRule" id="PRU10141"/>
    </source>
</evidence>
<keyword evidence="4" id="KW-0418">Kinase</keyword>
<feature type="chain" id="PRO_5038876492" description="Protein kinase domain-containing protein" evidence="8">
    <location>
        <begin position="23"/>
        <end position="622"/>
    </location>
</feature>
<dbReference type="Pfam" id="PF07714">
    <property type="entry name" value="PK_Tyr_Ser-Thr"/>
    <property type="match status" value="1"/>
</dbReference>
<keyword evidence="3 6" id="KW-0547">Nucleotide-binding</keyword>
<evidence type="ECO:0000313" key="11">
    <source>
        <dbReference type="Proteomes" id="UP000886520"/>
    </source>
</evidence>
<dbReference type="FunFam" id="1.10.510.10:FF:000336">
    <property type="entry name" value="Cysteine-rich receptor-like protein kinase 2"/>
    <property type="match status" value="1"/>
</dbReference>
<organism evidence="10 11">
    <name type="scientific">Adiantum capillus-veneris</name>
    <name type="common">Maidenhair fern</name>
    <dbReference type="NCBI Taxonomy" id="13818"/>
    <lineage>
        <taxon>Eukaryota</taxon>
        <taxon>Viridiplantae</taxon>
        <taxon>Streptophyta</taxon>
        <taxon>Embryophyta</taxon>
        <taxon>Tracheophyta</taxon>
        <taxon>Polypodiopsida</taxon>
        <taxon>Polypodiidae</taxon>
        <taxon>Polypodiales</taxon>
        <taxon>Pteridineae</taxon>
        <taxon>Pteridaceae</taxon>
        <taxon>Vittarioideae</taxon>
        <taxon>Adiantum</taxon>
    </lineage>
</organism>
<keyword evidence="7" id="KW-0472">Membrane</keyword>
<dbReference type="Gene3D" id="1.10.510.10">
    <property type="entry name" value="Transferase(Phosphotransferase) domain 1"/>
    <property type="match status" value="1"/>
</dbReference>
<dbReference type="PANTHER" id="PTHR47973">
    <property type="entry name" value="CYSTEINE-RICH RECEPTOR-LIKE PROTEIN KINASE 3"/>
    <property type="match status" value="1"/>
</dbReference>
<dbReference type="FunFam" id="3.30.200.20:FF:000162">
    <property type="entry name" value="Adenine nucleotide alpha hydrolase-like domain kinase"/>
    <property type="match status" value="1"/>
</dbReference>
<dbReference type="SUPFAM" id="SSF56112">
    <property type="entry name" value="Protein kinase-like (PK-like)"/>
    <property type="match status" value="1"/>
</dbReference>
<evidence type="ECO:0000256" key="2">
    <source>
        <dbReference type="ARBA" id="ARBA00022679"/>
    </source>
</evidence>
<dbReference type="InterPro" id="IPR017441">
    <property type="entry name" value="Protein_kinase_ATP_BS"/>
</dbReference>
<keyword evidence="2" id="KW-0808">Transferase</keyword>
<feature type="transmembrane region" description="Helical" evidence="7">
    <location>
        <begin position="240"/>
        <end position="262"/>
    </location>
</feature>
<dbReference type="PROSITE" id="PS00107">
    <property type="entry name" value="PROTEIN_KINASE_ATP"/>
    <property type="match status" value="1"/>
</dbReference>
<keyword evidence="11" id="KW-1185">Reference proteome</keyword>
<feature type="binding site" evidence="6">
    <location>
        <position position="325"/>
    </location>
    <ligand>
        <name>ATP</name>
        <dbReference type="ChEBI" id="CHEBI:30616"/>
    </ligand>
</feature>
<keyword evidence="5 6" id="KW-0067">ATP-binding</keyword>
<dbReference type="InterPro" id="IPR000719">
    <property type="entry name" value="Prot_kinase_dom"/>
</dbReference>
<dbReference type="GO" id="GO:0004674">
    <property type="term" value="F:protein serine/threonine kinase activity"/>
    <property type="evidence" value="ECO:0007669"/>
    <property type="project" value="UniProtKB-KW"/>
</dbReference>
<dbReference type="InterPro" id="IPR052059">
    <property type="entry name" value="CR_Ser/Thr_kinase"/>
</dbReference>
<evidence type="ECO:0000256" key="3">
    <source>
        <dbReference type="ARBA" id="ARBA00022741"/>
    </source>
</evidence>
<keyword evidence="1" id="KW-0723">Serine/threonine-protein kinase</keyword>
<name>A0A9D4UV47_ADICA</name>
<evidence type="ECO:0000256" key="4">
    <source>
        <dbReference type="ARBA" id="ARBA00022777"/>
    </source>
</evidence>
<feature type="domain" description="Protein kinase" evidence="9">
    <location>
        <begin position="297"/>
        <end position="560"/>
    </location>
</feature>
<dbReference type="CDD" id="cd14066">
    <property type="entry name" value="STKc_IRAK"/>
    <property type="match status" value="1"/>
</dbReference>